<dbReference type="Pfam" id="PF13508">
    <property type="entry name" value="Acetyltransf_7"/>
    <property type="match status" value="1"/>
</dbReference>
<sequence>MAEVEISFDVSRIDFDKTSDVIKASYWGEGRTDDIHRRAFANSLCVGAFVDDEQVGFARVVSDFACFAYVADVIVWPERRGLGIGKKLIRALLDHPELATVTGFSLRTSDAHSLYEQFGFVTSTDGMYMRLARQPAAREQT</sequence>
<dbReference type="GO" id="GO:0016747">
    <property type="term" value="F:acyltransferase activity, transferring groups other than amino-acyl groups"/>
    <property type="evidence" value="ECO:0007669"/>
    <property type="project" value="InterPro"/>
</dbReference>
<dbReference type="CDD" id="cd04301">
    <property type="entry name" value="NAT_SF"/>
    <property type="match status" value="1"/>
</dbReference>
<keyword evidence="3" id="KW-1185">Reference proteome</keyword>
<dbReference type="SUPFAM" id="SSF55729">
    <property type="entry name" value="Acyl-CoA N-acyltransferases (Nat)"/>
    <property type="match status" value="1"/>
</dbReference>
<dbReference type="EMBL" id="JAFLWW010000001">
    <property type="protein sequence ID" value="MBT1154921.1"/>
    <property type="molecule type" value="Genomic_DNA"/>
</dbReference>
<name>A0A9X1D4G5_9HYPH</name>
<dbReference type="InterPro" id="IPR000182">
    <property type="entry name" value="GNAT_dom"/>
</dbReference>
<accession>A0A9X1D4G5</accession>
<feature type="domain" description="N-acetyltransferase" evidence="1">
    <location>
        <begin position="1"/>
        <end position="134"/>
    </location>
</feature>
<dbReference type="InterPro" id="IPR016181">
    <property type="entry name" value="Acyl_CoA_acyltransferase"/>
</dbReference>
<reference evidence="2" key="2">
    <citation type="submission" date="2021-03" db="EMBL/GenBank/DDBJ databases">
        <authorList>
            <person name="Artuso I."/>
            <person name="Turrini P."/>
            <person name="Pirolo M."/>
            <person name="Lugli G.A."/>
            <person name="Ventura M."/>
            <person name="Visca P."/>
        </authorList>
    </citation>
    <scope>NUCLEOTIDE SEQUENCE</scope>
    <source>
        <strain evidence="2">LMG 26462</strain>
    </source>
</reference>
<reference evidence="2" key="1">
    <citation type="journal article" date="2021" name="Microorganisms">
        <title>Phylogenomic Reconstruction and Metabolic Potential of the Genus Aminobacter.</title>
        <authorList>
            <person name="Artuso I."/>
            <person name="Turrini P."/>
            <person name="Pirolo M."/>
            <person name="Lugli G.A."/>
            <person name="Ventura M."/>
            <person name="Visca P."/>
        </authorList>
    </citation>
    <scope>NUCLEOTIDE SEQUENCE</scope>
    <source>
        <strain evidence="2">LMG 26462</strain>
    </source>
</reference>
<proteinExistence type="predicted"/>
<comment type="caution">
    <text evidence="2">The sequence shown here is derived from an EMBL/GenBank/DDBJ whole genome shotgun (WGS) entry which is preliminary data.</text>
</comment>
<dbReference type="Gene3D" id="3.40.630.30">
    <property type="match status" value="1"/>
</dbReference>
<organism evidence="2 3">
    <name type="scientific">Aminobacter anthyllidis</name>
    <dbReference type="NCBI Taxonomy" id="1035067"/>
    <lineage>
        <taxon>Bacteria</taxon>
        <taxon>Pseudomonadati</taxon>
        <taxon>Pseudomonadota</taxon>
        <taxon>Alphaproteobacteria</taxon>
        <taxon>Hyphomicrobiales</taxon>
        <taxon>Phyllobacteriaceae</taxon>
        <taxon>Aminobacter</taxon>
    </lineage>
</organism>
<gene>
    <name evidence="2" type="ORF">J1C56_04875</name>
</gene>
<dbReference type="PANTHER" id="PTHR43233">
    <property type="entry name" value="FAMILY N-ACETYLTRANSFERASE, PUTATIVE (AFU_ORTHOLOGUE AFUA_6G03350)-RELATED"/>
    <property type="match status" value="1"/>
</dbReference>
<dbReference type="Proteomes" id="UP001138921">
    <property type="component" value="Unassembled WGS sequence"/>
</dbReference>
<dbReference type="RefSeq" id="WP_214386472.1">
    <property type="nucleotide sequence ID" value="NZ_JAFLWW010000001.1"/>
</dbReference>
<evidence type="ECO:0000313" key="3">
    <source>
        <dbReference type="Proteomes" id="UP001138921"/>
    </source>
</evidence>
<dbReference type="AlphaFoldDB" id="A0A9X1D4G5"/>
<protein>
    <submittedName>
        <fullName evidence="2">GNAT family N-acetyltransferase</fullName>
    </submittedName>
</protein>
<evidence type="ECO:0000259" key="1">
    <source>
        <dbReference type="PROSITE" id="PS51186"/>
    </source>
</evidence>
<dbReference type="PROSITE" id="PS51186">
    <property type="entry name" value="GNAT"/>
    <property type="match status" value="1"/>
</dbReference>
<dbReference type="PANTHER" id="PTHR43233:SF1">
    <property type="entry name" value="FAMILY N-ACETYLTRANSFERASE, PUTATIVE (AFU_ORTHOLOGUE AFUA_6G03350)-RELATED"/>
    <property type="match status" value="1"/>
</dbReference>
<evidence type="ECO:0000313" key="2">
    <source>
        <dbReference type="EMBL" id="MBT1154921.1"/>
    </source>
</evidence>
<dbReference type="InterPro" id="IPR053144">
    <property type="entry name" value="Acetyltransferase_Butenolide"/>
</dbReference>